<evidence type="ECO:0000256" key="7">
    <source>
        <dbReference type="SAM" id="Phobius"/>
    </source>
</evidence>
<feature type="transmembrane region" description="Helical" evidence="7">
    <location>
        <begin position="42"/>
        <end position="63"/>
    </location>
</feature>
<dbReference type="InterPro" id="IPR011701">
    <property type="entry name" value="MFS"/>
</dbReference>
<dbReference type="RefSeq" id="WP_189706983.1">
    <property type="nucleotide sequence ID" value="NZ_BMSA01000001.1"/>
</dbReference>
<feature type="compositionally biased region" description="Pro residues" evidence="6">
    <location>
        <begin position="1"/>
        <end position="12"/>
    </location>
</feature>
<dbReference type="InterPro" id="IPR020846">
    <property type="entry name" value="MFS_dom"/>
</dbReference>
<feature type="transmembrane region" description="Helical" evidence="7">
    <location>
        <begin position="429"/>
        <end position="449"/>
    </location>
</feature>
<organism evidence="9 10">
    <name type="scientific">Streptomyces phaeofaciens</name>
    <dbReference type="NCBI Taxonomy" id="68254"/>
    <lineage>
        <taxon>Bacteria</taxon>
        <taxon>Bacillati</taxon>
        <taxon>Actinomycetota</taxon>
        <taxon>Actinomycetes</taxon>
        <taxon>Kitasatosporales</taxon>
        <taxon>Streptomycetaceae</taxon>
        <taxon>Streptomyces</taxon>
    </lineage>
</organism>
<name>A0A918H289_9ACTN</name>
<dbReference type="Proteomes" id="UP000646776">
    <property type="component" value="Unassembled WGS sequence"/>
</dbReference>
<keyword evidence="2 7" id="KW-0812">Transmembrane</keyword>
<protein>
    <submittedName>
        <fullName evidence="9">MFS transporter</fullName>
    </submittedName>
</protein>
<evidence type="ECO:0000256" key="6">
    <source>
        <dbReference type="SAM" id="MobiDB-lite"/>
    </source>
</evidence>
<dbReference type="Pfam" id="PF07690">
    <property type="entry name" value="MFS_1"/>
    <property type="match status" value="1"/>
</dbReference>
<proteinExistence type="predicted"/>
<dbReference type="SUPFAM" id="SSF103473">
    <property type="entry name" value="MFS general substrate transporter"/>
    <property type="match status" value="1"/>
</dbReference>
<keyword evidence="3 7" id="KW-1133">Transmembrane helix</keyword>
<dbReference type="PANTHER" id="PTHR42718">
    <property type="entry name" value="MAJOR FACILITATOR SUPERFAMILY MULTIDRUG TRANSPORTER MFSC"/>
    <property type="match status" value="1"/>
</dbReference>
<comment type="subcellular location">
    <subcellularLocation>
        <location evidence="1">Cell membrane</location>
        <topology evidence="1">Multi-pass membrane protein</topology>
    </subcellularLocation>
</comment>
<keyword evidence="10" id="KW-1185">Reference proteome</keyword>
<dbReference type="AlphaFoldDB" id="A0A918H289"/>
<dbReference type="GO" id="GO:0005886">
    <property type="term" value="C:plasma membrane"/>
    <property type="evidence" value="ECO:0007669"/>
    <property type="project" value="UniProtKB-SubCell"/>
</dbReference>
<evidence type="ECO:0000313" key="10">
    <source>
        <dbReference type="Proteomes" id="UP000646776"/>
    </source>
</evidence>
<dbReference type="Gene3D" id="1.20.1250.20">
    <property type="entry name" value="MFS general substrate transporter like domains"/>
    <property type="match status" value="1"/>
</dbReference>
<dbReference type="PROSITE" id="PS50850">
    <property type="entry name" value="MFS"/>
    <property type="match status" value="1"/>
</dbReference>
<reference evidence="9" key="1">
    <citation type="journal article" date="2014" name="Int. J. Syst. Evol. Microbiol.">
        <title>Complete genome sequence of Corynebacterium casei LMG S-19264T (=DSM 44701T), isolated from a smear-ripened cheese.</title>
        <authorList>
            <consortium name="US DOE Joint Genome Institute (JGI-PGF)"/>
            <person name="Walter F."/>
            <person name="Albersmeier A."/>
            <person name="Kalinowski J."/>
            <person name="Ruckert C."/>
        </authorList>
    </citation>
    <scope>NUCLEOTIDE SEQUENCE</scope>
    <source>
        <strain evidence="9">JCM 4125</strain>
    </source>
</reference>
<feature type="transmembrane region" description="Helical" evidence="7">
    <location>
        <begin position="193"/>
        <end position="212"/>
    </location>
</feature>
<feature type="transmembrane region" description="Helical" evidence="7">
    <location>
        <begin position="75"/>
        <end position="95"/>
    </location>
</feature>
<dbReference type="InterPro" id="IPR036259">
    <property type="entry name" value="MFS_trans_sf"/>
</dbReference>
<evidence type="ECO:0000256" key="3">
    <source>
        <dbReference type="ARBA" id="ARBA00022989"/>
    </source>
</evidence>
<sequence>MNLSPDPAPAPTAPDRADGTSAADGLRPAPDAPRRRARELRLLLALIWPGQLLVVAGIVAANAQPQIAQHFHTTQIAWFGLAFTLATIVATPFAVRLGEVHGKRRVMLVLAAAGLVGDLITVLAPNYPVMVLGRVVAGLYGPVAVLVLAAVRDLFPPRRVAVALGTVAGSVGVLALVTPLLSGWLLDAFGWRGALWFLVGSTVVALLTLLCVPETPRRAAAGRLDRPGAVLLGGGLALVVFAVGRGRDLGWTSAGVTVPLAAGAAVLVAFTVLELRVAHPILDLRMLRRRPVATVLVGSSIPQAAYFASQSILIFLALFPAIPHVSDGLGWSTTYVAVLGIPGGLVTFGAGIGVGHLVRAVSPRTVWYAGLALLTAGLVLAAFHHRDASQIVGTGVLTGLGGGILMAGQQTMIVSVVSPEEQAAANGMSSLLTQVCLTLTTQFLYTLLSGGSTVLDGTAFYRDEAFTDAYLGMAAIVALGLLVSLAIPSLRRAQGTAAQGTAAQGTAAQGTAAQGTAAQDTGSGPSGEPGRPLKDTRTTTDA</sequence>
<evidence type="ECO:0000256" key="4">
    <source>
        <dbReference type="ARBA" id="ARBA00023136"/>
    </source>
</evidence>
<dbReference type="EMBL" id="BMSA01000001">
    <property type="protein sequence ID" value="GGT32060.1"/>
    <property type="molecule type" value="Genomic_DNA"/>
</dbReference>
<feature type="transmembrane region" description="Helical" evidence="7">
    <location>
        <begin position="365"/>
        <end position="384"/>
    </location>
</feature>
<evidence type="ECO:0000256" key="5">
    <source>
        <dbReference type="ARBA" id="ARBA00023251"/>
    </source>
</evidence>
<feature type="transmembrane region" description="Helical" evidence="7">
    <location>
        <begin position="469"/>
        <end position="487"/>
    </location>
</feature>
<evidence type="ECO:0000256" key="1">
    <source>
        <dbReference type="ARBA" id="ARBA00004651"/>
    </source>
</evidence>
<reference evidence="9" key="2">
    <citation type="submission" date="2020-09" db="EMBL/GenBank/DDBJ databases">
        <authorList>
            <person name="Sun Q."/>
            <person name="Ohkuma M."/>
        </authorList>
    </citation>
    <scope>NUCLEOTIDE SEQUENCE</scope>
    <source>
        <strain evidence="9">JCM 4125</strain>
    </source>
</reference>
<feature type="transmembrane region" description="Helical" evidence="7">
    <location>
        <begin position="224"/>
        <end position="243"/>
    </location>
</feature>
<accession>A0A918H289</accession>
<evidence type="ECO:0000313" key="9">
    <source>
        <dbReference type="EMBL" id="GGT32060.1"/>
    </source>
</evidence>
<feature type="region of interest" description="Disordered" evidence="6">
    <location>
        <begin position="501"/>
        <end position="542"/>
    </location>
</feature>
<feature type="transmembrane region" description="Helical" evidence="7">
    <location>
        <begin position="107"/>
        <end position="125"/>
    </location>
</feature>
<feature type="transmembrane region" description="Helical" evidence="7">
    <location>
        <begin position="249"/>
        <end position="273"/>
    </location>
</feature>
<dbReference type="GO" id="GO:0046677">
    <property type="term" value="P:response to antibiotic"/>
    <property type="evidence" value="ECO:0007669"/>
    <property type="project" value="UniProtKB-KW"/>
</dbReference>
<feature type="compositionally biased region" description="Basic and acidic residues" evidence="6">
    <location>
        <begin position="531"/>
        <end position="542"/>
    </location>
</feature>
<feature type="compositionally biased region" description="Low complexity" evidence="6">
    <location>
        <begin position="501"/>
        <end position="522"/>
    </location>
</feature>
<feature type="region of interest" description="Disordered" evidence="6">
    <location>
        <begin position="1"/>
        <end position="32"/>
    </location>
</feature>
<feature type="domain" description="Major facilitator superfamily (MFS) profile" evidence="8">
    <location>
        <begin position="38"/>
        <end position="492"/>
    </location>
</feature>
<keyword evidence="5" id="KW-0046">Antibiotic resistance</keyword>
<dbReference type="PANTHER" id="PTHR42718:SF35">
    <property type="entry name" value="BLL0718 PROTEIN"/>
    <property type="match status" value="1"/>
</dbReference>
<gene>
    <name evidence="9" type="ORF">GCM10010226_05280</name>
</gene>
<comment type="caution">
    <text evidence="9">The sequence shown here is derived from an EMBL/GenBank/DDBJ whole genome shotgun (WGS) entry which is preliminary data.</text>
</comment>
<evidence type="ECO:0000259" key="8">
    <source>
        <dbReference type="PROSITE" id="PS50850"/>
    </source>
</evidence>
<keyword evidence="4 7" id="KW-0472">Membrane</keyword>
<feature type="transmembrane region" description="Helical" evidence="7">
    <location>
        <begin position="160"/>
        <end position="181"/>
    </location>
</feature>
<feature type="transmembrane region" description="Helical" evidence="7">
    <location>
        <begin position="334"/>
        <end position="358"/>
    </location>
</feature>
<dbReference type="GO" id="GO:0022857">
    <property type="term" value="F:transmembrane transporter activity"/>
    <property type="evidence" value="ECO:0007669"/>
    <property type="project" value="InterPro"/>
</dbReference>
<feature type="transmembrane region" description="Helical" evidence="7">
    <location>
        <begin position="294"/>
        <end position="322"/>
    </location>
</feature>
<feature type="transmembrane region" description="Helical" evidence="7">
    <location>
        <begin position="390"/>
        <end position="408"/>
    </location>
</feature>
<feature type="transmembrane region" description="Helical" evidence="7">
    <location>
        <begin position="131"/>
        <end position="151"/>
    </location>
</feature>
<evidence type="ECO:0000256" key="2">
    <source>
        <dbReference type="ARBA" id="ARBA00022692"/>
    </source>
</evidence>